<sequence length="245" mass="27258">MLLRFVRPACVGRTGDILAAARQIGFLRHPNLVPLWALYVGPRGEKLLRPPLLRCWHLAQFLKGGTAETNRWKILYRICLGIARGLEHLHNGCQEPIIHGNLNSENILLGSDLQTHLSDFGLQLLLSPTAAQEMLDASATQGYKAPELMKMKEACKETDIYSLGIIFLEIVTRKDAHSCRLLSLDSMISDKLSSDFLINGRNDRRSAGNEAAFRCYQLAISCCSPSPAVRPDIKHVIRMLEEVGG</sequence>
<dbReference type="InterPro" id="IPR001245">
    <property type="entry name" value="Ser-Thr/Tyr_kinase_cat_dom"/>
</dbReference>
<dbReference type="GO" id="GO:0005524">
    <property type="term" value="F:ATP binding"/>
    <property type="evidence" value="ECO:0007669"/>
    <property type="project" value="InterPro"/>
</dbReference>
<keyword evidence="2" id="KW-0418">Kinase</keyword>
<evidence type="ECO:0000259" key="1">
    <source>
        <dbReference type="PROSITE" id="PS50011"/>
    </source>
</evidence>
<dbReference type="Gene3D" id="1.10.510.10">
    <property type="entry name" value="Transferase(Phosphotransferase) domain 1"/>
    <property type="match status" value="1"/>
</dbReference>
<evidence type="ECO:0000313" key="2">
    <source>
        <dbReference type="EMBL" id="KAK8924112.1"/>
    </source>
</evidence>
<comment type="caution">
    <text evidence="2">The sequence shown here is derived from an EMBL/GenBank/DDBJ whole genome shotgun (WGS) entry which is preliminary data.</text>
</comment>
<name>A0AAP0FY51_9ASPA</name>
<accession>A0AAP0FY51</accession>
<dbReference type="PIRSF" id="PIRSF000654">
    <property type="entry name" value="Integrin-linked_kinase"/>
    <property type="match status" value="1"/>
</dbReference>
<gene>
    <name evidence="2" type="primary">TMKL1</name>
    <name evidence="2" type="ORF">KSP39_PZI019175</name>
</gene>
<evidence type="ECO:0000313" key="3">
    <source>
        <dbReference type="Proteomes" id="UP001418222"/>
    </source>
</evidence>
<dbReference type="GO" id="GO:0004672">
    <property type="term" value="F:protein kinase activity"/>
    <property type="evidence" value="ECO:0007669"/>
    <property type="project" value="InterPro"/>
</dbReference>
<keyword evidence="3" id="KW-1185">Reference proteome</keyword>
<dbReference type="PANTHER" id="PTHR48008:SF13">
    <property type="entry name" value="PROTEIN KINASE SUPERFAMILY PROTEIN"/>
    <property type="match status" value="1"/>
</dbReference>
<dbReference type="InterPro" id="IPR000719">
    <property type="entry name" value="Prot_kinase_dom"/>
</dbReference>
<dbReference type="Pfam" id="PF07714">
    <property type="entry name" value="PK_Tyr_Ser-Thr"/>
    <property type="match status" value="1"/>
</dbReference>
<dbReference type="InterPro" id="IPR052451">
    <property type="entry name" value="Ser/Thr_kinase-like"/>
</dbReference>
<dbReference type="PROSITE" id="PS50011">
    <property type="entry name" value="PROTEIN_KINASE_DOM"/>
    <property type="match status" value="1"/>
</dbReference>
<reference evidence="2 3" key="1">
    <citation type="journal article" date="2022" name="Nat. Plants">
        <title>Genomes of leafy and leafless Platanthera orchids illuminate the evolution of mycoheterotrophy.</title>
        <authorList>
            <person name="Li M.H."/>
            <person name="Liu K.W."/>
            <person name="Li Z."/>
            <person name="Lu H.C."/>
            <person name="Ye Q.L."/>
            <person name="Zhang D."/>
            <person name="Wang J.Y."/>
            <person name="Li Y.F."/>
            <person name="Zhong Z.M."/>
            <person name="Liu X."/>
            <person name="Yu X."/>
            <person name="Liu D.K."/>
            <person name="Tu X.D."/>
            <person name="Liu B."/>
            <person name="Hao Y."/>
            <person name="Liao X.Y."/>
            <person name="Jiang Y.T."/>
            <person name="Sun W.H."/>
            <person name="Chen J."/>
            <person name="Chen Y.Q."/>
            <person name="Ai Y."/>
            <person name="Zhai J.W."/>
            <person name="Wu S.S."/>
            <person name="Zhou Z."/>
            <person name="Hsiao Y.Y."/>
            <person name="Wu W.L."/>
            <person name="Chen Y.Y."/>
            <person name="Lin Y.F."/>
            <person name="Hsu J.L."/>
            <person name="Li C.Y."/>
            <person name="Wang Z.W."/>
            <person name="Zhao X."/>
            <person name="Zhong W.Y."/>
            <person name="Ma X.K."/>
            <person name="Ma L."/>
            <person name="Huang J."/>
            <person name="Chen G.Z."/>
            <person name="Huang M.Z."/>
            <person name="Huang L."/>
            <person name="Peng D.H."/>
            <person name="Luo Y.B."/>
            <person name="Zou S.Q."/>
            <person name="Chen S.P."/>
            <person name="Lan S."/>
            <person name="Tsai W.C."/>
            <person name="Van de Peer Y."/>
            <person name="Liu Z.J."/>
        </authorList>
    </citation>
    <scope>NUCLEOTIDE SEQUENCE [LARGE SCALE GENOMIC DNA]</scope>
    <source>
        <strain evidence="2">Lor287</strain>
    </source>
</reference>
<dbReference type="SUPFAM" id="SSF56112">
    <property type="entry name" value="Protein kinase-like (PK-like)"/>
    <property type="match status" value="1"/>
</dbReference>
<dbReference type="Proteomes" id="UP001418222">
    <property type="component" value="Unassembled WGS sequence"/>
</dbReference>
<dbReference type="EMBL" id="JBBWWQ010000017">
    <property type="protein sequence ID" value="KAK8924112.1"/>
    <property type="molecule type" value="Genomic_DNA"/>
</dbReference>
<proteinExistence type="predicted"/>
<keyword evidence="2" id="KW-0808">Transferase</keyword>
<organism evidence="2 3">
    <name type="scientific">Platanthera zijinensis</name>
    <dbReference type="NCBI Taxonomy" id="2320716"/>
    <lineage>
        <taxon>Eukaryota</taxon>
        <taxon>Viridiplantae</taxon>
        <taxon>Streptophyta</taxon>
        <taxon>Embryophyta</taxon>
        <taxon>Tracheophyta</taxon>
        <taxon>Spermatophyta</taxon>
        <taxon>Magnoliopsida</taxon>
        <taxon>Liliopsida</taxon>
        <taxon>Asparagales</taxon>
        <taxon>Orchidaceae</taxon>
        <taxon>Orchidoideae</taxon>
        <taxon>Orchideae</taxon>
        <taxon>Orchidinae</taxon>
        <taxon>Platanthera</taxon>
    </lineage>
</organism>
<protein>
    <submittedName>
        <fullName evidence="2">Kinase-like protein TMKL1</fullName>
    </submittedName>
</protein>
<dbReference type="AlphaFoldDB" id="A0AAP0FY51"/>
<dbReference type="PANTHER" id="PTHR48008">
    <property type="entry name" value="LEUCINE-RICH REPEAT RECEPTOR-LIKE PROTEIN KINASE IMK3-RELATED"/>
    <property type="match status" value="1"/>
</dbReference>
<dbReference type="InterPro" id="IPR011009">
    <property type="entry name" value="Kinase-like_dom_sf"/>
</dbReference>
<feature type="domain" description="Protein kinase" evidence="1">
    <location>
        <begin position="1"/>
        <end position="243"/>
    </location>
</feature>